<protein>
    <submittedName>
        <fullName evidence="2">DNA-binding MarR family transcriptional regulator</fullName>
    </submittedName>
</protein>
<dbReference type="PANTHER" id="PTHR33164">
    <property type="entry name" value="TRANSCRIPTIONAL REGULATOR, MARR FAMILY"/>
    <property type="match status" value="1"/>
</dbReference>
<dbReference type="GO" id="GO:0006950">
    <property type="term" value="P:response to stress"/>
    <property type="evidence" value="ECO:0007669"/>
    <property type="project" value="TreeGrafter"/>
</dbReference>
<dbReference type="SUPFAM" id="SSF46785">
    <property type="entry name" value="Winged helix' DNA-binding domain"/>
    <property type="match status" value="1"/>
</dbReference>
<organism evidence="2 3">
    <name type="scientific">Novosphingobium taihuense</name>
    <dbReference type="NCBI Taxonomy" id="260085"/>
    <lineage>
        <taxon>Bacteria</taxon>
        <taxon>Pseudomonadati</taxon>
        <taxon>Pseudomonadota</taxon>
        <taxon>Alphaproteobacteria</taxon>
        <taxon>Sphingomonadales</taxon>
        <taxon>Sphingomonadaceae</taxon>
        <taxon>Novosphingobium</taxon>
    </lineage>
</organism>
<gene>
    <name evidence="2" type="ORF">GGR37_001318</name>
</gene>
<reference evidence="2 3" key="1">
    <citation type="submission" date="2020-08" db="EMBL/GenBank/DDBJ databases">
        <title>Genomic Encyclopedia of Type Strains, Phase IV (KMG-IV): sequencing the most valuable type-strain genomes for metagenomic binning, comparative biology and taxonomic classification.</title>
        <authorList>
            <person name="Goeker M."/>
        </authorList>
    </citation>
    <scope>NUCLEOTIDE SEQUENCE [LARGE SCALE GENOMIC DNA]</scope>
    <source>
        <strain evidence="2 3">DSM 17507</strain>
    </source>
</reference>
<keyword evidence="2" id="KW-0238">DNA-binding</keyword>
<feature type="domain" description="HTH marR-type" evidence="1">
    <location>
        <begin position="25"/>
        <end position="157"/>
    </location>
</feature>
<dbReference type="GO" id="GO:0003677">
    <property type="term" value="F:DNA binding"/>
    <property type="evidence" value="ECO:0007669"/>
    <property type="project" value="UniProtKB-KW"/>
</dbReference>
<dbReference type="Proteomes" id="UP000538566">
    <property type="component" value="Unassembled WGS sequence"/>
</dbReference>
<dbReference type="Pfam" id="PF01047">
    <property type="entry name" value="MarR"/>
    <property type="match status" value="1"/>
</dbReference>
<dbReference type="InterPro" id="IPR036388">
    <property type="entry name" value="WH-like_DNA-bd_sf"/>
</dbReference>
<name>A0A7W7A9U3_9SPHN</name>
<dbReference type="PANTHER" id="PTHR33164:SF43">
    <property type="entry name" value="HTH-TYPE TRANSCRIPTIONAL REPRESSOR YETL"/>
    <property type="match status" value="1"/>
</dbReference>
<dbReference type="GO" id="GO:0003700">
    <property type="term" value="F:DNA-binding transcription factor activity"/>
    <property type="evidence" value="ECO:0007669"/>
    <property type="project" value="InterPro"/>
</dbReference>
<dbReference type="Gene3D" id="1.10.10.10">
    <property type="entry name" value="Winged helix-like DNA-binding domain superfamily/Winged helix DNA-binding domain"/>
    <property type="match status" value="1"/>
</dbReference>
<dbReference type="AlphaFoldDB" id="A0A7W7A9U3"/>
<sequence length="157" mass="17874">MIKDKFADAIAPVGHTDEDDVGAINDILGFHIRLAHGACLRHFTETFTDLDLTQKQVSVLWLVDDHPGIAQTDLAQRLRMDRATTMAIINRLQAKHFLRRDRSPKDGRKQALFLEPGGIEMLARAKTAIGEHEAWVKSRFTDKEVRQLIELLSRIHE</sequence>
<dbReference type="OrthoDB" id="7859599at2"/>
<comment type="caution">
    <text evidence="2">The sequence shown here is derived from an EMBL/GenBank/DDBJ whole genome shotgun (WGS) entry which is preliminary data.</text>
</comment>
<dbReference type="EMBL" id="JACHOA010000002">
    <property type="protein sequence ID" value="MBB4613059.1"/>
    <property type="molecule type" value="Genomic_DNA"/>
</dbReference>
<accession>A0A7W7A9U3</accession>
<dbReference type="RefSeq" id="WP_144905231.1">
    <property type="nucleotide sequence ID" value="NZ_JACHOA010000002.1"/>
</dbReference>
<evidence type="ECO:0000313" key="2">
    <source>
        <dbReference type="EMBL" id="MBB4613059.1"/>
    </source>
</evidence>
<keyword evidence="3" id="KW-1185">Reference proteome</keyword>
<dbReference type="PROSITE" id="PS50995">
    <property type="entry name" value="HTH_MARR_2"/>
    <property type="match status" value="1"/>
</dbReference>
<dbReference type="InterPro" id="IPR039422">
    <property type="entry name" value="MarR/SlyA-like"/>
</dbReference>
<dbReference type="InterPro" id="IPR000835">
    <property type="entry name" value="HTH_MarR-typ"/>
</dbReference>
<dbReference type="PRINTS" id="PR00598">
    <property type="entry name" value="HTHMARR"/>
</dbReference>
<dbReference type="InterPro" id="IPR036390">
    <property type="entry name" value="WH_DNA-bd_sf"/>
</dbReference>
<proteinExistence type="predicted"/>
<dbReference type="SMART" id="SM00347">
    <property type="entry name" value="HTH_MARR"/>
    <property type="match status" value="1"/>
</dbReference>
<evidence type="ECO:0000259" key="1">
    <source>
        <dbReference type="PROSITE" id="PS50995"/>
    </source>
</evidence>
<evidence type="ECO:0000313" key="3">
    <source>
        <dbReference type="Proteomes" id="UP000538566"/>
    </source>
</evidence>